<dbReference type="Proteomes" id="UP000594261">
    <property type="component" value="Chromosome 2"/>
</dbReference>
<name>A0A7N2QZC8_QUELO</name>
<dbReference type="PANTHER" id="PTHR47689">
    <property type="entry name" value="TETRATRICOPEPTIDE REPEAT (TPR)-LIKE SUPERFAMILY PROTEIN"/>
    <property type="match status" value="1"/>
</dbReference>
<dbReference type="EnsemblPlants" id="QL02p059301:mrna">
    <property type="protein sequence ID" value="QL02p059301:mrna"/>
    <property type="gene ID" value="QL02p059301"/>
</dbReference>
<dbReference type="InParanoid" id="A0A7N2QZC8"/>
<sequence length="475" mass="52433">MTLQSAENLKEAQELFERCLDARKMLLPEDHIQVDNNEFKYNISMNILFKRNIHLKSILSTPMSSVCSSSNDVPCKSKLKGKVVGSILTRSEPHGYCNGHCHLLRILHSAYWELRKLPSTDCFGSSLRSSCGIRLLCLVLMIGANMLHIARVAMLNCNRLRKLDISGAISELEKAKDLLENSIRDGDIAYTFQRSSNSFGNFLFLTELKVGGSRRSVIIPEGRAKNGWKTFGLELRKMLEPNQYAVGGSGLTKFVAQLHSCNSEVQNSRTFAETVQGHVQGHHAQVLDRNPEQLCIKDKGKIQSGEERKVMLNSEPAKVVMSGKLVTKKCPVAVGGGSVKSRSIDVDINLGETIPTGKGLTVEVGEKGKRRASWDFNKDGPHIFKWITRGKIISDGKPNLGCDPKPSDGKGYDPNPRLTQHCVGFSHPPNSCFSGLSFFEVGEHFYKASTGLKPLAHTSTAKESSIVSCDHLDHV</sequence>
<accession>A0A7N2QZC8</accession>
<protein>
    <submittedName>
        <fullName evidence="1">Uncharacterized protein</fullName>
    </submittedName>
</protein>
<dbReference type="AlphaFoldDB" id="A0A7N2QZC8"/>
<dbReference type="PANTHER" id="PTHR47689:SF2">
    <property type="entry name" value="TETRATRICOPEPTIDE REPEAT (TPR)-LIKE SUPERFAMILY PROTEIN"/>
    <property type="match status" value="1"/>
</dbReference>
<dbReference type="Gramene" id="QL02p059301:mrna">
    <property type="protein sequence ID" value="QL02p059301:mrna"/>
    <property type="gene ID" value="QL02p059301"/>
</dbReference>
<reference evidence="2" key="1">
    <citation type="journal article" date="2016" name="G3 (Bethesda)">
        <title>First Draft Assembly and Annotation of the Genome of a California Endemic Oak Quercus lobata Nee (Fagaceae).</title>
        <authorList>
            <person name="Sork V.L."/>
            <person name="Fitz-Gibbon S.T."/>
            <person name="Puiu D."/>
            <person name="Crepeau M."/>
            <person name="Gugger P.F."/>
            <person name="Sherman R."/>
            <person name="Stevens K."/>
            <person name="Langley C.H."/>
            <person name="Pellegrini M."/>
            <person name="Salzberg S.L."/>
        </authorList>
    </citation>
    <scope>NUCLEOTIDE SEQUENCE [LARGE SCALE GENOMIC DNA]</scope>
    <source>
        <strain evidence="2">cv. SW786</strain>
    </source>
</reference>
<evidence type="ECO:0000313" key="2">
    <source>
        <dbReference type="Proteomes" id="UP000594261"/>
    </source>
</evidence>
<organism evidence="1 2">
    <name type="scientific">Quercus lobata</name>
    <name type="common">Valley oak</name>
    <dbReference type="NCBI Taxonomy" id="97700"/>
    <lineage>
        <taxon>Eukaryota</taxon>
        <taxon>Viridiplantae</taxon>
        <taxon>Streptophyta</taxon>
        <taxon>Embryophyta</taxon>
        <taxon>Tracheophyta</taxon>
        <taxon>Spermatophyta</taxon>
        <taxon>Magnoliopsida</taxon>
        <taxon>eudicotyledons</taxon>
        <taxon>Gunneridae</taxon>
        <taxon>Pentapetalae</taxon>
        <taxon>rosids</taxon>
        <taxon>fabids</taxon>
        <taxon>Fagales</taxon>
        <taxon>Fagaceae</taxon>
        <taxon>Quercus</taxon>
    </lineage>
</organism>
<reference evidence="1" key="2">
    <citation type="submission" date="2021-01" db="UniProtKB">
        <authorList>
            <consortium name="EnsemblPlants"/>
        </authorList>
    </citation>
    <scope>IDENTIFICATION</scope>
</reference>
<proteinExistence type="predicted"/>
<evidence type="ECO:0000313" key="1">
    <source>
        <dbReference type="EnsemblPlants" id="QL02p059301:mrna"/>
    </source>
</evidence>
<keyword evidence="2" id="KW-1185">Reference proteome</keyword>